<dbReference type="EMBL" id="JAPZLR010000006">
    <property type="protein sequence ID" value="MCZ7938009.1"/>
    <property type="molecule type" value="Genomic_DNA"/>
</dbReference>
<evidence type="ECO:0000313" key="2">
    <source>
        <dbReference type="Proteomes" id="UP001151018"/>
    </source>
</evidence>
<evidence type="ECO:0000313" key="1">
    <source>
        <dbReference type="EMBL" id="MCZ7938009.1"/>
    </source>
</evidence>
<dbReference type="RefSeq" id="WP_269834907.1">
    <property type="nucleotide sequence ID" value="NZ_JAPZLR010000006.1"/>
</dbReference>
<dbReference type="Proteomes" id="UP001151018">
    <property type="component" value="Unassembled WGS sequence"/>
</dbReference>
<comment type="caution">
    <text evidence="1">The sequence shown here is derived from an EMBL/GenBank/DDBJ whole genome shotgun (WGS) entry which is preliminary data.</text>
</comment>
<protein>
    <submittedName>
        <fullName evidence="1">Uncharacterized protein</fullName>
    </submittedName>
</protein>
<sequence>MSATQPHVAAARIIQDAGGELVGRTRLQKVAFLMQLAGFDNSFSFEYRHYGPYSEELSQAMDIAVLLGPVNEVERQADWGGRYSIYSLSEQVTGVDQDTERAHFVQEAKKIDAVELELAATAAYLFEIEGIGKVYPGNPWEETARRKPTKVVGGRLAKAAQAYEELRKVNAVNPLPELPPLGQSI</sequence>
<proteinExistence type="predicted"/>
<organism evidence="1 2">
    <name type="scientific">Agrobacterium salinitolerans</name>
    <dbReference type="NCBI Taxonomy" id="1183413"/>
    <lineage>
        <taxon>Bacteria</taxon>
        <taxon>Pseudomonadati</taxon>
        <taxon>Pseudomonadota</taxon>
        <taxon>Alphaproteobacteria</taxon>
        <taxon>Hyphomicrobiales</taxon>
        <taxon>Rhizobiaceae</taxon>
        <taxon>Rhizobium/Agrobacterium group</taxon>
        <taxon>Agrobacterium</taxon>
    </lineage>
</organism>
<reference evidence="1" key="1">
    <citation type="submission" date="2022-12" db="EMBL/GenBank/DDBJ databases">
        <title>Draft genome sequences of 22 rhizogenic Agrobacterium biovar 1 strains, the causative agent of hairy root disease.</title>
        <authorList>
            <person name="Kim N."/>
            <person name="Vargas P."/>
            <person name="Rediers H."/>
        </authorList>
    </citation>
    <scope>NUCLEOTIDE SEQUENCE</scope>
    <source>
        <strain evidence="1">ST15.13.006</strain>
    </source>
</reference>
<name>A0A9X3KNC5_9HYPH</name>
<accession>A0A9X3KNC5</accession>
<gene>
    <name evidence="1" type="ORF">O9X88_10670</name>
</gene>
<dbReference type="AlphaFoldDB" id="A0A9X3KNC5"/>